<dbReference type="EMBL" id="BAABIA010000002">
    <property type="protein sequence ID" value="GAA5136857.1"/>
    <property type="molecule type" value="Genomic_DNA"/>
</dbReference>
<reference evidence="2" key="1">
    <citation type="journal article" date="2019" name="Int. J. Syst. Evol. Microbiol.">
        <title>The Global Catalogue of Microorganisms (GCM) 10K type strain sequencing project: providing services to taxonomists for standard genome sequencing and annotation.</title>
        <authorList>
            <consortium name="The Broad Institute Genomics Platform"/>
            <consortium name="The Broad Institute Genome Sequencing Center for Infectious Disease"/>
            <person name="Wu L."/>
            <person name="Ma J."/>
        </authorList>
    </citation>
    <scope>NUCLEOTIDE SEQUENCE [LARGE SCALE GENOMIC DNA]</scope>
    <source>
        <strain evidence="2">JCM 18053</strain>
    </source>
</reference>
<protein>
    <recommendedName>
        <fullName evidence="3">Addiction module component</fullName>
    </recommendedName>
</protein>
<evidence type="ECO:0000313" key="2">
    <source>
        <dbReference type="Proteomes" id="UP001499852"/>
    </source>
</evidence>
<evidence type="ECO:0000313" key="1">
    <source>
        <dbReference type="EMBL" id="GAA5136857.1"/>
    </source>
</evidence>
<dbReference type="RefSeq" id="WP_345735519.1">
    <property type="nucleotide sequence ID" value="NZ_BAABIA010000002.1"/>
</dbReference>
<dbReference type="Proteomes" id="UP001499852">
    <property type="component" value="Unassembled WGS sequence"/>
</dbReference>
<gene>
    <name evidence="1" type="ORF">GCM10023213_12610</name>
</gene>
<keyword evidence="2" id="KW-1185">Reference proteome</keyword>
<comment type="caution">
    <text evidence="1">The sequence shown here is derived from an EMBL/GenBank/DDBJ whole genome shotgun (WGS) entry which is preliminary data.</text>
</comment>
<evidence type="ECO:0008006" key="3">
    <source>
        <dbReference type="Google" id="ProtNLM"/>
    </source>
</evidence>
<name>A0ABP9NY10_9BACT</name>
<sequence>MSAAALRQAFFQLPESEQAALLDDLIVGSCDAAWEARLAPEMEDRIDAVERGEMNLHGAHEVLHEMRSRLRP</sequence>
<accession>A0ABP9NY10</accession>
<organism evidence="1 2">
    <name type="scientific">Prosthecobacter algae</name>
    <dbReference type="NCBI Taxonomy" id="1144682"/>
    <lineage>
        <taxon>Bacteria</taxon>
        <taxon>Pseudomonadati</taxon>
        <taxon>Verrucomicrobiota</taxon>
        <taxon>Verrucomicrobiia</taxon>
        <taxon>Verrucomicrobiales</taxon>
        <taxon>Verrucomicrobiaceae</taxon>
        <taxon>Prosthecobacter</taxon>
    </lineage>
</organism>
<proteinExistence type="predicted"/>